<dbReference type="InterPro" id="IPR013154">
    <property type="entry name" value="ADH-like_N"/>
</dbReference>
<keyword evidence="7" id="KW-0732">Signal</keyword>
<comment type="caution">
    <text evidence="9">The sequence shown here is derived from an EMBL/GenBank/DDBJ whole genome shotgun (WGS) entry which is preliminary data.</text>
</comment>
<dbReference type="STRING" id="154538.A0A1M2W6D7"/>
<dbReference type="Pfam" id="PF00107">
    <property type="entry name" value="ADH_zinc_N"/>
    <property type="match status" value="1"/>
</dbReference>
<evidence type="ECO:0000256" key="4">
    <source>
        <dbReference type="ARBA" id="ARBA00022833"/>
    </source>
</evidence>
<keyword evidence="3 6" id="KW-0479">Metal-binding</keyword>
<feature type="signal peptide" evidence="7">
    <location>
        <begin position="1"/>
        <end position="19"/>
    </location>
</feature>
<name>A0A1M2W6D7_TRAPU</name>
<dbReference type="Gene3D" id="3.90.180.10">
    <property type="entry name" value="Medium-chain alcohol dehydrogenases, catalytic domain"/>
    <property type="match status" value="1"/>
</dbReference>
<gene>
    <name evidence="9" type="ORF">TRAPUB_8148</name>
</gene>
<dbReference type="CDD" id="cd08254">
    <property type="entry name" value="hydroxyacyl_CoA_DH"/>
    <property type="match status" value="1"/>
</dbReference>
<sequence>MFNFSTLTTLLVLVSAAVADTMLAAVYEPGNNKLVLNPAYPVPTPGEGEVLLKVAACGVCHSDVFFLSAARPDPRTYVLGHEIVGTPSQLGAGVQNISTTQLYGVLIIDPSNTNPSTSTIGTGLDGGYAEFVLVNQSQLFPVPDGLAPEIAVAGTDSLLTVFNAVNNVAQVTTGDRVLIYGVGGLGHQAVQLAKHLGATVFAADLRPEARQLALDLGATQAFDLEDLTAVTSNGTFHVDTVIDFVATAQSFELSKAAVALSLSEGFAGLSTPGKIVLVGISADSLSFASVDLIETNIRVFSSLYGSPADMQSAFDLLSQGVIRPNVTVAPLENINTALEALTAHDVTGRMVVIPGLNSTATTRR</sequence>
<dbReference type="Gene3D" id="3.40.50.720">
    <property type="entry name" value="NAD(P)-binding Rossmann-like Domain"/>
    <property type="match status" value="1"/>
</dbReference>
<accession>A0A1M2W6D7</accession>
<dbReference type="InterPro" id="IPR013149">
    <property type="entry name" value="ADH-like_C"/>
</dbReference>
<organism evidence="9 10">
    <name type="scientific">Trametes pubescens</name>
    <name type="common">White-rot fungus</name>
    <dbReference type="NCBI Taxonomy" id="154538"/>
    <lineage>
        <taxon>Eukaryota</taxon>
        <taxon>Fungi</taxon>
        <taxon>Dikarya</taxon>
        <taxon>Basidiomycota</taxon>
        <taxon>Agaricomycotina</taxon>
        <taxon>Agaricomycetes</taxon>
        <taxon>Polyporales</taxon>
        <taxon>Polyporaceae</taxon>
        <taxon>Trametes</taxon>
    </lineage>
</organism>
<evidence type="ECO:0000256" key="2">
    <source>
        <dbReference type="ARBA" id="ARBA00008072"/>
    </source>
</evidence>
<dbReference type="PANTHER" id="PTHR42940">
    <property type="entry name" value="ALCOHOL DEHYDROGENASE 1-RELATED"/>
    <property type="match status" value="1"/>
</dbReference>
<reference evidence="9 10" key="1">
    <citation type="submission" date="2016-10" db="EMBL/GenBank/DDBJ databases">
        <title>Genome sequence of the basidiomycete white-rot fungus Trametes pubescens.</title>
        <authorList>
            <person name="Makela M.R."/>
            <person name="Granchi Z."/>
            <person name="Peng M."/>
            <person name="De Vries R.P."/>
            <person name="Grigoriev I."/>
            <person name="Riley R."/>
            <person name="Hilden K."/>
        </authorList>
    </citation>
    <scope>NUCLEOTIDE SEQUENCE [LARGE SCALE GENOMIC DNA]</scope>
    <source>
        <strain evidence="9 10">FBCC735</strain>
    </source>
</reference>
<keyword evidence="4 6" id="KW-0862">Zinc</keyword>
<evidence type="ECO:0000259" key="8">
    <source>
        <dbReference type="SMART" id="SM00829"/>
    </source>
</evidence>
<keyword evidence="10" id="KW-1185">Reference proteome</keyword>
<dbReference type="InterPro" id="IPR002328">
    <property type="entry name" value="ADH_Zn_CS"/>
</dbReference>
<proteinExistence type="inferred from homology"/>
<dbReference type="InterPro" id="IPR036291">
    <property type="entry name" value="NAD(P)-bd_dom_sf"/>
</dbReference>
<evidence type="ECO:0000256" key="5">
    <source>
        <dbReference type="ARBA" id="ARBA00023002"/>
    </source>
</evidence>
<dbReference type="InterPro" id="IPR020843">
    <property type="entry name" value="ER"/>
</dbReference>
<dbReference type="OrthoDB" id="1879366at2759"/>
<dbReference type="SUPFAM" id="SSF50129">
    <property type="entry name" value="GroES-like"/>
    <property type="match status" value="1"/>
</dbReference>
<evidence type="ECO:0000256" key="3">
    <source>
        <dbReference type="ARBA" id="ARBA00022723"/>
    </source>
</evidence>
<feature type="chain" id="PRO_5012160070" evidence="7">
    <location>
        <begin position="20"/>
        <end position="364"/>
    </location>
</feature>
<evidence type="ECO:0000256" key="7">
    <source>
        <dbReference type="SAM" id="SignalP"/>
    </source>
</evidence>
<evidence type="ECO:0000256" key="1">
    <source>
        <dbReference type="ARBA" id="ARBA00001947"/>
    </source>
</evidence>
<dbReference type="GO" id="GO:0004022">
    <property type="term" value="F:alcohol dehydrogenase (NAD+) activity"/>
    <property type="evidence" value="ECO:0007669"/>
    <property type="project" value="TreeGrafter"/>
</dbReference>
<dbReference type="Pfam" id="PF08240">
    <property type="entry name" value="ADH_N"/>
    <property type="match status" value="1"/>
</dbReference>
<comment type="similarity">
    <text evidence="2 6">Belongs to the zinc-containing alcohol dehydrogenase family.</text>
</comment>
<keyword evidence="5" id="KW-0560">Oxidoreductase</keyword>
<dbReference type="PANTHER" id="PTHR42940:SF8">
    <property type="entry name" value="VACUOLAR PROTEIN SORTING-ASSOCIATED PROTEIN 11"/>
    <property type="match status" value="1"/>
</dbReference>
<dbReference type="GO" id="GO:0005737">
    <property type="term" value="C:cytoplasm"/>
    <property type="evidence" value="ECO:0007669"/>
    <property type="project" value="TreeGrafter"/>
</dbReference>
<dbReference type="PROSITE" id="PS00059">
    <property type="entry name" value="ADH_ZINC"/>
    <property type="match status" value="1"/>
</dbReference>
<evidence type="ECO:0000313" key="10">
    <source>
        <dbReference type="Proteomes" id="UP000184267"/>
    </source>
</evidence>
<dbReference type="Proteomes" id="UP000184267">
    <property type="component" value="Unassembled WGS sequence"/>
</dbReference>
<protein>
    <submittedName>
        <fullName evidence="9">Alcohol dehydrogenase</fullName>
    </submittedName>
</protein>
<evidence type="ECO:0000313" key="9">
    <source>
        <dbReference type="EMBL" id="OJT15300.1"/>
    </source>
</evidence>
<feature type="domain" description="Enoyl reductase (ER)" evidence="8">
    <location>
        <begin position="30"/>
        <end position="352"/>
    </location>
</feature>
<dbReference type="GO" id="GO:0008270">
    <property type="term" value="F:zinc ion binding"/>
    <property type="evidence" value="ECO:0007669"/>
    <property type="project" value="InterPro"/>
</dbReference>
<comment type="cofactor">
    <cofactor evidence="1 6">
        <name>Zn(2+)</name>
        <dbReference type="ChEBI" id="CHEBI:29105"/>
    </cofactor>
</comment>
<dbReference type="AlphaFoldDB" id="A0A1M2W6D7"/>
<evidence type="ECO:0000256" key="6">
    <source>
        <dbReference type="RuleBase" id="RU361277"/>
    </source>
</evidence>
<dbReference type="EMBL" id="MNAD01000185">
    <property type="protein sequence ID" value="OJT15300.1"/>
    <property type="molecule type" value="Genomic_DNA"/>
</dbReference>
<dbReference type="SUPFAM" id="SSF51735">
    <property type="entry name" value="NAD(P)-binding Rossmann-fold domains"/>
    <property type="match status" value="1"/>
</dbReference>
<dbReference type="InterPro" id="IPR011032">
    <property type="entry name" value="GroES-like_sf"/>
</dbReference>
<dbReference type="OMA" id="VHGVWSC"/>
<dbReference type="SMART" id="SM00829">
    <property type="entry name" value="PKS_ER"/>
    <property type="match status" value="1"/>
</dbReference>